<dbReference type="EMBL" id="CABVGP010000001">
    <property type="protein sequence ID" value="VVJ18512.1"/>
    <property type="molecule type" value="Genomic_DNA"/>
</dbReference>
<feature type="domain" description="N-acetyltransferase" evidence="4">
    <location>
        <begin position="2"/>
        <end position="148"/>
    </location>
</feature>
<evidence type="ECO:0000313" key="6">
    <source>
        <dbReference type="Proteomes" id="UP000399805"/>
    </source>
</evidence>
<dbReference type="InterPro" id="IPR000182">
    <property type="entry name" value="GNAT_dom"/>
</dbReference>
<feature type="region of interest" description="Disordered" evidence="3">
    <location>
        <begin position="130"/>
        <end position="165"/>
    </location>
</feature>
<dbReference type="GO" id="GO:0016747">
    <property type="term" value="F:acyltransferase activity, transferring groups other than amino-acyl groups"/>
    <property type="evidence" value="ECO:0007669"/>
    <property type="project" value="InterPro"/>
</dbReference>
<name>A0A6I8LNE4_9PSEU</name>
<keyword evidence="1" id="KW-0808">Transferase</keyword>
<dbReference type="RefSeq" id="WP_230862546.1">
    <property type="nucleotide sequence ID" value="NZ_CABVGP010000001.1"/>
</dbReference>
<dbReference type="Proteomes" id="UP000399805">
    <property type="component" value="Unassembled WGS sequence"/>
</dbReference>
<evidence type="ECO:0000256" key="2">
    <source>
        <dbReference type="ARBA" id="ARBA00023315"/>
    </source>
</evidence>
<dbReference type="InterPro" id="IPR016181">
    <property type="entry name" value="Acyl_CoA_acyltransferase"/>
</dbReference>
<reference evidence="5 6" key="1">
    <citation type="submission" date="2019-09" db="EMBL/GenBank/DDBJ databases">
        <authorList>
            <person name="Leyn A S."/>
        </authorList>
    </citation>
    <scope>NUCLEOTIDE SEQUENCE [LARGE SCALE GENOMIC DNA]</scope>
    <source>
        <strain evidence="5">AA231_1</strain>
    </source>
</reference>
<dbReference type="PANTHER" id="PTHR43877">
    <property type="entry name" value="AMINOALKYLPHOSPHONATE N-ACETYLTRANSFERASE-RELATED-RELATED"/>
    <property type="match status" value="1"/>
</dbReference>
<gene>
    <name evidence="5" type="ORF">AA23TX_03533</name>
</gene>
<feature type="compositionally biased region" description="Basic and acidic residues" evidence="3">
    <location>
        <begin position="145"/>
        <end position="165"/>
    </location>
</feature>
<evidence type="ECO:0000256" key="1">
    <source>
        <dbReference type="ARBA" id="ARBA00022679"/>
    </source>
</evidence>
<keyword evidence="2" id="KW-0012">Acyltransferase</keyword>
<dbReference type="PANTHER" id="PTHR43877:SF2">
    <property type="entry name" value="AMINOALKYLPHOSPHONATE N-ACETYLTRANSFERASE-RELATED"/>
    <property type="match status" value="1"/>
</dbReference>
<sequence length="165" mass="17974">MATVAECPADDGFLLALMTAMTAELVVVYDLPPDARPRPLDPASRYLLARDGARAIGCCAVEPISPGLYELKRMFVAPDARGTGVSSALIAESERLARSGGGVRLRLETGVRQPAAMRLYERAGYRRVPNFPPHEADPESVCYEKVLRPEERREAGGQTSRSRDS</sequence>
<keyword evidence="6" id="KW-1185">Reference proteome</keyword>
<dbReference type="CDD" id="cd04301">
    <property type="entry name" value="NAT_SF"/>
    <property type="match status" value="1"/>
</dbReference>
<evidence type="ECO:0000256" key="3">
    <source>
        <dbReference type="SAM" id="MobiDB-lite"/>
    </source>
</evidence>
<proteinExistence type="predicted"/>
<dbReference type="Gene3D" id="3.40.630.30">
    <property type="match status" value="1"/>
</dbReference>
<evidence type="ECO:0000313" key="5">
    <source>
        <dbReference type="EMBL" id="VVJ18512.1"/>
    </source>
</evidence>
<dbReference type="InterPro" id="IPR050832">
    <property type="entry name" value="Bact_Acetyltransf"/>
</dbReference>
<protein>
    <recommendedName>
        <fullName evidence="4">N-acetyltransferase domain-containing protein</fullName>
    </recommendedName>
</protein>
<organism evidence="5 6">
    <name type="scientific">Amycolatopsis camponoti</name>
    <dbReference type="NCBI Taxonomy" id="2606593"/>
    <lineage>
        <taxon>Bacteria</taxon>
        <taxon>Bacillati</taxon>
        <taxon>Actinomycetota</taxon>
        <taxon>Actinomycetes</taxon>
        <taxon>Pseudonocardiales</taxon>
        <taxon>Pseudonocardiaceae</taxon>
        <taxon>Amycolatopsis</taxon>
    </lineage>
</organism>
<dbReference type="PROSITE" id="PS51186">
    <property type="entry name" value="GNAT"/>
    <property type="match status" value="1"/>
</dbReference>
<dbReference type="Pfam" id="PF00583">
    <property type="entry name" value="Acetyltransf_1"/>
    <property type="match status" value="1"/>
</dbReference>
<dbReference type="AlphaFoldDB" id="A0A6I8LNE4"/>
<accession>A0A6I8LNE4</accession>
<dbReference type="SUPFAM" id="SSF55729">
    <property type="entry name" value="Acyl-CoA N-acyltransferases (Nat)"/>
    <property type="match status" value="1"/>
</dbReference>
<evidence type="ECO:0000259" key="4">
    <source>
        <dbReference type="PROSITE" id="PS51186"/>
    </source>
</evidence>